<dbReference type="RefSeq" id="WP_163605211.1">
    <property type="nucleotide sequence ID" value="NZ_JAABOO010000001.1"/>
</dbReference>
<keyword evidence="2" id="KW-1185">Reference proteome</keyword>
<proteinExistence type="predicted"/>
<dbReference type="Proteomes" id="UP000468581">
    <property type="component" value="Unassembled WGS sequence"/>
</dbReference>
<organism evidence="1 2">
    <name type="scientific">Leptobacterium flavescens</name>
    <dbReference type="NCBI Taxonomy" id="472055"/>
    <lineage>
        <taxon>Bacteria</taxon>
        <taxon>Pseudomonadati</taxon>
        <taxon>Bacteroidota</taxon>
        <taxon>Flavobacteriia</taxon>
        <taxon>Flavobacteriales</taxon>
        <taxon>Flavobacteriaceae</taxon>
        <taxon>Leptobacterium</taxon>
    </lineage>
</organism>
<keyword evidence="1" id="KW-0808">Transferase</keyword>
<protein>
    <submittedName>
        <fullName evidence="1">Methyltransferase domain-containing protein</fullName>
    </submittedName>
</protein>
<evidence type="ECO:0000313" key="2">
    <source>
        <dbReference type="Proteomes" id="UP000468581"/>
    </source>
</evidence>
<accession>A0A6P0UJY1</accession>
<comment type="caution">
    <text evidence="1">The sequence shown here is derived from an EMBL/GenBank/DDBJ whole genome shotgun (WGS) entry which is preliminary data.</text>
</comment>
<dbReference type="InterPro" id="IPR029063">
    <property type="entry name" value="SAM-dependent_MTases_sf"/>
</dbReference>
<dbReference type="Pfam" id="PF13489">
    <property type="entry name" value="Methyltransf_23"/>
    <property type="match status" value="1"/>
</dbReference>
<dbReference type="EMBL" id="JAABOO010000001">
    <property type="protein sequence ID" value="NER12179.1"/>
    <property type="molecule type" value="Genomic_DNA"/>
</dbReference>
<gene>
    <name evidence="1" type="ORF">GWK08_01880</name>
</gene>
<name>A0A6P0UJY1_9FLAO</name>
<dbReference type="Gene3D" id="3.40.50.150">
    <property type="entry name" value="Vaccinia Virus protein VP39"/>
    <property type="match status" value="1"/>
</dbReference>
<sequence length="222" mass="25726">MTAKPPKIYKKYNRDQWTKAKLEEVKDKLPNNVVSDIGSGHGYFEPMVAGMGLEWNPYDYVRKIEKVTIWDLNDPPPEGSPRPGFVIFLEVLEHLSNPELGIRNISDHILKDGYMVLSTPNPLYAKSKLNLIIKSQLYAFQPKHLEEHHVFVPLPHVVQYFLERNGFRLLEYGTLGQAAIPKLRWSFNYIKDLIKFGVEKIFTLFDNRAIGHSQVFFAQKIK</sequence>
<keyword evidence="1" id="KW-0489">Methyltransferase</keyword>
<dbReference type="AlphaFoldDB" id="A0A6P0UJY1"/>
<reference evidence="1 2" key="1">
    <citation type="submission" date="2020-01" db="EMBL/GenBank/DDBJ databases">
        <title>Leptobacterium flavescens.</title>
        <authorList>
            <person name="Wang G."/>
        </authorList>
    </citation>
    <scope>NUCLEOTIDE SEQUENCE [LARGE SCALE GENOMIC DNA]</scope>
    <source>
        <strain evidence="1 2">KCTC 22160</strain>
    </source>
</reference>
<dbReference type="GO" id="GO:0008168">
    <property type="term" value="F:methyltransferase activity"/>
    <property type="evidence" value="ECO:0007669"/>
    <property type="project" value="UniProtKB-KW"/>
</dbReference>
<dbReference type="GO" id="GO:0032259">
    <property type="term" value="P:methylation"/>
    <property type="evidence" value="ECO:0007669"/>
    <property type="project" value="UniProtKB-KW"/>
</dbReference>
<dbReference type="SUPFAM" id="SSF53335">
    <property type="entry name" value="S-adenosyl-L-methionine-dependent methyltransferases"/>
    <property type="match status" value="1"/>
</dbReference>
<evidence type="ECO:0000313" key="1">
    <source>
        <dbReference type="EMBL" id="NER12179.1"/>
    </source>
</evidence>